<dbReference type="InterPro" id="IPR043129">
    <property type="entry name" value="ATPase_NBD"/>
</dbReference>
<dbReference type="Pfam" id="PF00370">
    <property type="entry name" value="FGGY_N"/>
    <property type="match status" value="1"/>
</dbReference>
<comment type="similarity">
    <text evidence="1">Belongs to the FGGY kinase family.</text>
</comment>
<evidence type="ECO:0000313" key="6">
    <source>
        <dbReference type="EMBL" id="PJE38580.1"/>
    </source>
</evidence>
<dbReference type="Proteomes" id="UP000231553">
    <property type="component" value="Unassembled WGS sequence"/>
</dbReference>
<dbReference type="Pfam" id="PF02782">
    <property type="entry name" value="FGGY_C"/>
    <property type="match status" value="1"/>
</dbReference>
<evidence type="ECO:0000256" key="2">
    <source>
        <dbReference type="ARBA" id="ARBA00022679"/>
    </source>
</evidence>
<proteinExistence type="inferred from homology"/>
<dbReference type="SUPFAM" id="SSF53067">
    <property type="entry name" value="Actin-like ATPase domain"/>
    <property type="match status" value="2"/>
</dbReference>
<dbReference type="InterPro" id="IPR050406">
    <property type="entry name" value="FGGY_Carb_Kinase"/>
</dbReference>
<gene>
    <name evidence="6" type="ORF">CVM52_00170</name>
</gene>
<dbReference type="EMBL" id="PGTB01000001">
    <property type="protein sequence ID" value="PJE38580.1"/>
    <property type="molecule type" value="Genomic_DNA"/>
</dbReference>
<protein>
    <submittedName>
        <fullName evidence="6">Carbohydrate kinase</fullName>
    </submittedName>
</protein>
<dbReference type="GO" id="GO:0016301">
    <property type="term" value="F:kinase activity"/>
    <property type="evidence" value="ECO:0007669"/>
    <property type="project" value="UniProtKB-KW"/>
</dbReference>
<dbReference type="GO" id="GO:0005975">
    <property type="term" value="P:carbohydrate metabolic process"/>
    <property type="evidence" value="ECO:0007669"/>
    <property type="project" value="InterPro"/>
</dbReference>
<organism evidence="6 7">
    <name type="scientific">Pseudooceanicola lipolyticus</name>
    <dbReference type="NCBI Taxonomy" id="2029104"/>
    <lineage>
        <taxon>Bacteria</taxon>
        <taxon>Pseudomonadati</taxon>
        <taxon>Pseudomonadota</taxon>
        <taxon>Alphaproteobacteria</taxon>
        <taxon>Rhodobacterales</taxon>
        <taxon>Paracoccaceae</taxon>
        <taxon>Pseudooceanicola</taxon>
    </lineage>
</organism>
<evidence type="ECO:0000256" key="3">
    <source>
        <dbReference type="ARBA" id="ARBA00022777"/>
    </source>
</evidence>
<evidence type="ECO:0000313" key="7">
    <source>
        <dbReference type="Proteomes" id="UP000231553"/>
    </source>
</evidence>
<evidence type="ECO:0000259" key="4">
    <source>
        <dbReference type="Pfam" id="PF00370"/>
    </source>
</evidence>
<dbReference type="PIRSF" id="PIRSF000538">
    <property type="entry name" value="GlpK"/>
    <property type="match status" value="1"/>
</dbReference>
<evidence type="ECO:0000256" key="1">
    <source>
        <dbReference type="ARBA" id="ARBA00009156"/>
    </source>
</evidence>
<dbReference type="OrthoDB" id="9805576at2"/>
<reference evidence="6 7" key="1">
    <citation type="journal article" date="2018" name="Int. J. Syst. Evol. Microbiol.">
        <title>Pseudooceanicola lipolyticus sp. nov., a marine alphaproteobacterium, reclassification of Oceanicola flagellatus as Pseudooceanicola flagellatus comb. nov. and emended description of the genus Pseudooceanicola.</title>
        <authorList>
            <person name="Huang M.-M."/>
            <person name="Guo L.-L."/>
            <person name="Wu Y.-H."/>
            <person name="Lai Q.-L."/>
            <person name="Shao Z.-Z."/>
            <person name="Wang C.-S."/>
            <person name="Wu M."/>
            <person name="Xu X.-W."/>
        </authorList>
    </citation>
    <scope>NUCLEOTIDE SEQUENCE [LARGE SCALE GENOMIC DNA]</scope>
    <source>
        <strain evidence="6 7">157</strain>
    </source>
</reference>
<comment type="caution">
    <text evidence="6">The sequence shown here is derived from an EMBL/GenBank/DDBJ whole genome shotgun (WGS) entry which is preliminary data.</text>
</comment>
<name>A0A2M8J720_9RHOB</name>
<dbReference type="InterPro" id="IPR000577">
    <property type="entry name" value="Carb_kinase_FGGY"/>
</dbReference>
<keyword evidence="2" id="KW-0808">Transferase</keyword>
<accession>A0A2M8J720</accession>
<dbReference type="Gene3D" id="3.30.420.40">
    <property type="match status" value="2"/>
</dbReference>
<dbReference type="InterPro" id="IPR018485">
    <property type="entry name" value="FGGY_C"/>
</dbReference>
<keyword evidence="3 6" id="KW-0418">Kinase</keyword>
<dbReference type="InterPro" id="IPR018484">
    <property type="entry name" value="FGGY_N"/>
</dbReference>
<dbReference type="RefSeq" id="WP_100160709.1">
    <property type="nucleotide sequence ID" value="NZ_PGTB01000001.1"/>
</dbReference>
<keyword evidence="7" id="KW-1185">Reference proteome</keyword>
<dbReference type="PANTHER" id="PTHR43095">
    <property type="entry name" value="SUGAR KINASE"/>
    <property type="match status" value="1"/>
</dbReference>
<feature type="domain" description="Carbohydrate kinase FGGY N-terminal" evidence="4">
    <location>
        <begin position="4"/>
        <end position="242"/>
    </location>
</feature>
<sequence>MSRVLAYDLGGSSLRVAVVEGVSVRRMVRIPQTIDRGPGGEFEADPNLWWSNFCAACRQLQAEGEDLGQVDAVAGCGFTRTQVLVDRAGKAVHPAITFQDSRGTRVLASFLERAPDDLAQRADGLSPFHPIVRLLWVQARRPEVWARVDKVLEPKDFMNLRLTGRVRSDLVSQQVMSAFFDVIEADPLAARALGIAREICPEPLSPFAEVGRVGGDLPEELAALAGKPVYCGSNDTWTCVLGSGGLNPGAAYGISGTSDVFGVITRERYEARQLLTVRWGPEQWQLGGPSQGAATKLTWARDRFFPGVPVEQALAESFAGAGDPPLFLPYLEGERTPFWDPDLRGAFLGLNGTHDNAALLRAVAEGLNFLSRLILERAEKATGEQAAHVCFSGGLANNAHLCQLKADILDRAIFVPRSPESGLIGAAQLSGNSSSDIGRITASILTDGTWYRPSAQWRDRYDTWFDLFKSSTEVVRDTSRRLARASSTHN</sequence>
<evidence type="ECO:0000259" key="5">
    <source>
        <dbReference type="Pfam" id="PF02782"/>
    </source>
</evidence>
<feature type="domain" description="Carbohydrate kinase FGGY C-terminal" evidence="5">
    <location>
        <begin position="252"/>
        <end position="429"/>
    </location>
</feature>
<dbReference type="AlphaFoldDB" id="A0A2M8J720"/>